<keyword evidence="2" id="KW-1185">Reference proteome</keyword>
<gene>
    <name evidence="1" type="ORF">HG66A1_26340</name>
</gene>
<dbReference type="EMBL" id="CP036266">
    <property type="protein sequence ID" value="QDT20844.1"/>
    <property type="molecule type" value="Genomic_DNA"/>
</dbReference>
<sequence length="88" mass="10043">MIHFVSCEVLSIDGDDALLEIKYRIDAGQEIHSYQVKQDFSVEDGFVYIGTTEVIQGQRPGWAEYASDHDLIHDTLQDDYDERSGLFS</sequence>
<organism evidence="1 2">
    <name type="scientific">Gimesia chilikensis</name>
    <dbReference type="NCBI Taxonomy" id="2605989"/>
    <lineage>
        <taxon>Bacteria</taxon>
        <taxon>Pseudomonadati</taxon>
        <taxon>Planctomycetota</taxon>
        <taxon>Planctomycetia</taxon>
        <taxon>Planctomycetales</taxon>
        <taxon>Planctomycetaceae</taxon>
        <taxon>Gimesia</taxon>
    </lineage>
</organism>
<evidence type="ECO:0000313" key="1">
    <source>
        <dbReference type="EMBL" id="QDT20844.1"/>
    </source>
</evidence>
<name>A0A517PN88_9PLAN</name>
<dbReference type="OrthoDB" id="9881010at2"/>
<dbReference type="RefSeq" id="WP_145184223.1">
    <property type="nucleotide sequence ID" value="NZ_CP036266.1"/>
</dbReference>
<accession>A0A517PN88</accession>
<reference evidence="1 2" key="1">
    <citation type="submission" date="2019-02" db="EMBL/GenBank/DDBJ databases">
        <title>Deep-cultivation of Planctomycetes and their phenomic and genomic characterization uncovers novel biology.</title>
        <authorList>
            <person name="Wiegand S."/>
            <person name="Jogler M."/>
            <person name="Boedeker C."/>
            <person name="Pinto D."/>
            <person name="Vollmers J."/>
            <person name="Rivas-Marin E."/>
            <person name="Kohn T."/>
            <person name="Peeters S.H."/>
            <person name="Heuer A."/>
            <person name="Rast P."/>
            <person name="Oberbeckmann S."/>
            <person name="Bunk B."/>
            <person name="Jeske O."/>
            <person name="Meyerdierks A."/>
            <person name="Storesund J.E."/>
            <person name="Kallscheuer N."/>
            <person name="Luecker S."/>
            <person name="Lage O.M."/>
            <person name="Pohl T."/>
            <person name="Merkel B.J."/>
            <person name="Hornburger P."/>
            <person name="Mueller R.-W."/>
            <person name="Bruemmer F."/>
            <person name="Labrenz M."/>
            <person name="Spormann A.M."/>
            <person name="Op den Camp H."/>
            <person name="Overmann J."/>
            <person name="Amann R."/>
            <person name="Jetten M.S.M."/>
            <person name="Mascher T."/>
            <person name="Medema M.H."/>
            <person name="Devos D.P."/>
            <person name="Kaster A.-K."/>
            <person name="Ovreas L."/>
            <person name="Rohde M."/>
            <person name="Galperin M.Y."/>
            <person name="Jogler C."/>
        </authorList>
    </citation>
    <scope>NUCLEOTIDE SEQUENCE [LARGE SCALE GENOMIC DNA]</scope>
    <source>
        <strain evidence="1 2">HG66A1</strain>
    </source>
</reference>
<protein>
    <submittedName>
        <fullName evidence="1">Uncharacterized protein</fullName>
    </submittedName>
</protein>
<evidence type="ECO:0000313" key="2">
    <source>
        <dbReference type="Proteomes" id="UP000320421"/>
    </source>
</evidence>
<dbReference type="AlphaFoldDB" id="A0A517PN88"/>
<proteinExistence type="predicted"/>
<dbReference type="Proteomes" id="UP000320421">
    <property type="component" value="Chromosome"/>
</dbReference>